<keyword evidence="1" id="KW-1015">Disulfide bond</keyword>
<reference evidence="4" key="1">
    <citation type="submission" date="2025-08" db="UniProtKB">
        <authorList>
            <consortium name="RefSeq"/>
        </authorList>
    </citation>
    <scope>IDENTIFICATION</scope>
    <source>
        <strain evidence="4">J_2021</strain>
        <tissue evidence="4">Erythrocytes</tissue>
    </source>
</reference>
<feature type="repeat" description="TNFR-Cys" evidence="1">
    <location>
        <begin position="30"/>
        <end position="66"/>
    </location>
</feature>
<dbReference type="KEGG" id="xla:108696065"/>
<dbReference type="Gene3D" id="2.10.50.10">
    <property type="entry name" value="Tumor Necrosis Factor Receptor, subunit A, domain 2"/>
    <property type="match status" value="2"/>
</dbReference>
<feature type="disulfide bond" evidence="1">
    <location>
        <begin position="69"/>
        <end position="84"/>
    </location>
</feature>
<proteinExistence type="predicted"/>
<dbReference type="Bgee" id="108696065">
    <property type="expression patterns" value="Expressed in intestine and 14 other cell types or tissues"/>
</dbReference>
<dbReference type="SMART" id="SM01411">
    <property type="entry name" value="Ephrin_rec_like"/>
    <property type="match status" value="1"/>
</dbReference>
<sequence length="306" mass="33683">MKVGPVLWLFFLLVVVLWREAQQAPGIEKNCGEHEYFHLKHKKCCSKCPPGTYASSQCNATSNTTCTPCPADFYNEKWIYANRCKMCWPCPKDTGLVATVNCSATTATECGCQDGFVCELYNPLGKCMHCRRVTTPTTTVESTTDHRTNGGHIDPSDNGTPLWIIIPVTIGLICLGLIILLLVTNTHVLKGIVRAMGIEKDNKPSSLNTADARTEQDVAKTVLLPTSKGTQSTDLSENPAEAILTYAENSPMQTCHLSESTNWQSSGYVYPFKVAPGCNPHLSIPVMLDDDHLHFPIQEETNCIKD</sequence>
<dbReference type="RefSeq" id="XP_018080551.1">
    <property type="nucleotide sequence ID" value="XM_018225062.2"/>
</dbReference>
<dbReference type="GeneID" id="108696065"/>
<evidence type="ECO:0000313" key="3">
    <source>
        <dbReference type="Proteomes" id="UP000186698"/>
    </source>
</evidence>
<dbReference type="AlphaFoldDB" id="A0A1L8FIN3"/>
<accession>A0A1L8FIN3</accession>
<dbReference type="SUPFAM" id="SSF57586">
    <property type="entry name" value="TNF receptor-like"/>
    <property type="match status" value="2"/>
</dbReference>
<dbReference type="PANTHER" id="PTHR47607:SF1">
    <property type="entry name" value="TUMOR NECROSIS FACTOR RECEPTOR SUPERFAMILY MEMBER 3"/>
    <property type="match status" value="1"/>
</dbReference>
<dbReference type="PaxDb" id="8355-A0A1L8FIN3"/>
<evidence type="ECO:0000313" key="5">
    <source>
        <dbReference type="Xenbase" id="XB-GENE-22201466"/>
    </source>
</evidence>
<keyword evidence="4" id="KW-0675">Receptor</keyword>
<comment type="caution">
    <text evidence="1">Lacks conserved residue(s) required for the propagation of feature annotation.</text>
</comment>
<dbReference type="OrthoDB" id="10031141at2759"/>
<dbReference type="PROSITE" id="PS50050">
    <property type="entry name" value="TNFR_NGFR_2"/>
    <property type="match status" value="2"/>
</dbReference>
<evidence type="ECO:0000259" key="2">
    <source>
        <dbReference type="PROSITE" id="PS50050"/>
    </source>
</evidence>
<name>A0A1L8FIN3_XENLA</name>
<dbReference type="STRING" id="8355.A0A1L8FIN3"/>
<feature type="domain" description="TNFR-Cys" evidence="2">
    <location>
        <begin position="30"/>
        <end position="66"/>
    </location>
</feature>
<dbReference type="AGR" id="Xenbase:XB-GENE-22201466"/>
<dbReference type="GO" id="GO:0006955">
    <property type="term" value="P:immune response"/>
    <property type="evidence" value="ECO:0007669"/>
    <property type="project" value="InterPro"/>
</dbReference>
<dbReference type="GO" id="GO:0043123">
    <property type="term" value="P:positive regulation of canonical NF-kappaB signal transduction"/>
    <property type="evidence" value="ECO:0007669"/>
    <property type="project" value="InterPro"/>
</dbReference>
<feature type="disulfide bond" evidence="1">
    <location>
        <begin position="45"/>
        <end position="58"/>
    </location>
</feature>
<gene>
    <name evidence="4 5" type="primary">ltbr.L</name>
</gene>
<dbReference type="GO" id="GO:0048534">
    <property type="term" value="P:hematopoietic or lymphoid organ development"/>
    <property type="evidence" value="ECO:0007669"/>
    <property type="project" value="InterPro"/>
</dbReference>
<dbReference type="SMART" id="SM00208">
    <property type="entry name" value="TNFR"/>
    <property type="match status" value="2"/>
</dbReference>
<dbReference type="InterPro" id="IPR017349">
    <property type="entry name" value="TNFR_3_LTBR"/>
</dbReference>
<dbReference type="PROSITE" id="PS00652">
    <property type="entry name" value="TNFR_NGFR_1"/>
    <property type="match status" value="1"/>
</dbReference>
<evidence type="ECO:0000256" key="1">
    <source>
        <dbReference type="PROSITE-ProRule" id="PRU00206"/>
    </source>
</evidence>
<organism evidence="3 4">
    <name type="scientific">Xenopus laevis</name>
    <name type="common">African clawed frog</name>
    <dbReference type="NCBI Taxonomy" id="8355"/>
    <lineage>
        <taxon>Eukaryota</taxon>
        <taxon>Metazoa</taxon>
        <taxon>Chordata</taxon>
        <taxon>Craniata</taxon>
        <taxon>Vertebrata</taxon>
        <taxon>Euteleostomi</taxon>
        <taxon>Amphibia</taxon>
        <taxon>Batrachia</taxon>
        <taxon>Anura</taxon>
        <taxon>Pipoidea</taxon>
        <taxon>Pipidae</taxon>
        <taxon>Xenopodinae</taxon>
        <taxon>Xenopus</taxon>
        <taxon>Xenopus</taxon>
    </lineage>
</organism>
<dbReference type="Proteomes" id="UP000186698">
    <property type="component" value="Chromosome 7L"/>
</dbReference>
<feature type="domain" description="TNFR-Cys" evidence="2">
    <location>
        <begin position="68"/>
        <end position="110"/>
    </location>
</feature>
<keyword evidence="3" id="KW-1185">Reference proteome</keyword>
<protein>
    <submittedName>
        <fullName evidence="4">Tumor necrosis factor receptor superfamily member 3</fullName>
    </submittedName>
</protein>
<dbReference type="PANTHER" id="PTHR47607">
    <property type="entry name" value="TUMOR NECROSIS FACTOR RECEPTOR SUBFAMILY MEMBER 3"/>
    <property type="match status" value="1"/>
</dbReference>
<dbReference type="Pfam" id="PF00020">
    <property type="entry name" value="TNFR_c6"/>
    <property type="match status" value="2"/>
</dbReference>
<dbReference type="CTD" id="108696065"/>
<dbReference type="InterPro" id="IPR001368">
    <property type="entry name" value="TNFR/NGFR_Cys_rich_reg"/>
</dbReference>
<dbReference type="Xenbase" id="XB-GENE-22201466">
    <property type="gene designation" value="ltbr.L"/>
</dbReference>
<feature type="repeat" description="TNFR-Cys" evidence="1">
    <location>
        <begin position="68"/>
        <end position="110"/>
    </location>
</feature>
<dbReference type="OMA" id="NCGEHEY"/>
<feature type="disulfide bond" evidence="1">
    <location>
        <begin position="48"/>
        <end position="66"/>
    </location>
</feature>
<evidence type="ECO:0000313" key="4">
    <source>
        <dbReference type="RefSeq" id="XP_018080551.1"/>
    </source>
</evidence>